<sequence>MKATKLNAAVKVIAKIVEVMLWIATAVYAGMLVALVVAGAPLVRWVQEGLDSGNLFIVGDPNLLPVASDATVLARGFAVAAIAMVAMLGMMAVVFRNIHLIFSTSETESPFTKANVQRVRRIGELSIIAPIINAIFMVVVDLVVGSRKVEFFVNMQPIAFGLVVLCLAQFFAYGAELEHDVDGLL</sequence>
<dbReference type="EMBL" id="MOAE01000031">
    <property type="protein sequence ID" value="OIN63446.1"/>
    <property type="molecule type" value="Genomic_DNA"/>
</dbReference>
<feature type="transmembrane region" description="Helical" evidence="1">
    <location>
        <begin position="21"/>
        <end position="43"/>
    </location>
</feature>
<name>A0A1S2VYX5_BIFLN</name>
<proteinExistence type="predicted"/>
<evidence type="ECO:0000256" key="1">
    <source>
        <dbReference type="SAM" id="Phobius"/>
    </source>
</evidence>
<protein>
    <recommendedName>
        <fullName evidence="4">DUF2975 domain-containing protein</fullName>
    </recommendedName>
</protein>
<gene>
    <name evidence="2" type="ORF">BFS26_05750</name>
</gene>
<dbReference type="AlphaFoldDB" id="A0A1S2VYX5"/>
<evidence type="ECO:0000313" key="2">
    <source>
        <dbReference type="EMBL" id="OIN63446.1"/>
    </source>
</evidence>
<reference evidence="2 3" key="1">
    <citation type="journal article" date="2016" name="BMC Microbiol.">
        <title>Fucosyllactose and L-fucose utilization of infant Bifidobacterium longum and Bifidobacterium kashiwanohense.</title>
        <authorList>
            <person name="Bunesova V."/>
            <person name="Lacroix C."/>
            <person name="Schwab C."/>
        </authorList>
    </citation>
    <scope>NUCLEOTIDE SEQUENCE [LARGE SCALE GENOMIC DNA]</scope>
    <source>
        <strain evidence="2 3">BSM11-5</strain>
    </source>
</reference>
<evidence type="ECO:0000313" key="3">
    <source>
        <dbReference type="Proteomes" id="UP000181801"/>
    </source>
</evidence>
<dbReference type="RefSeq" id="WP_065472192.1">
    <property type="nucleotide sequence ID" value="NZ_CP169558.1"/>
</dbReference>
<accession>A0A1S2VYX5</accession>
<feature type="transmembrane region" description="Helical" evidence="1">
    <location>
        <begin position="125"/>
        <end position="145"/>
    </location>
</feature>
<feature type="transmembrane region" description="Helical" evidence="1">
    <location>
        <begin position="157"/>
        <end position="175"/>
    </location>
</feature>
<organism evidence="2 3">
    <name type="scientific">Bifidobacterium longum subsp. suis</name>
    <dbReference type="NCBI Taxonomy" id="1695"/>
    <lineage>
        <taxon>Bacteria</taxon>
        <taxon>Bacillati</taxon>
        <taxon>Actinomycetota</taxon>
        <taxon>Actinomycetes</taxon>
        <taxon>Bifidobacteriales</taxon>
        <taxon>Bifidobacteriaceae</taxon>
        <taxon>Bifidobacterium</taxon>
    </lineage>
</organism>
<feature type="transmembrane region" description="Helical" evidence="1">
    <location>
        <begin position="72"/>
        <end position="95"/>
    </location>
</feature>
<dbReference type="Proteomes" id="UP000181801">
    <property type="component" value="Unassembled WGS sequence"/>
</dbReference>
<comment type="caution">
    <text evidence="2">The sequence shown here is derived from an EMBL/GenBank/DDBJ whole genome shotgun (WGS) entry which is preliminary data.</text>
</comment>
<keyword evidence="1" id="KW-0812">Transmembrane</keyword>
<keyword evidence="1" id="KW-1133">Transmembrane helix</keyword>
<evidence type="ECO:0008006" key="4">
    <source>
        <dbReference type="Google" id="ProtNLM"/>
    </source>
</evidence>
<keyword evidence="1" id="KW-0472">Membrane</keyword>